<proteinExistence type="predicted"/>
<organism evidence="1 2">
    <name type="scientific">Ajellomyces capsulatus (strain H143)</name>
    <name type="common">Darling's disease fungus</name>
    <name type="synonym">Histoplasma capsulatum</name>
    <dbReference type="NCBI Taxonomy" id="544712"/>
    <lineage>
        <taxon>Eukaryota</taxon>
        <taxon>Fungi</taxon>
        <taxon>Dikarya</taxon>
        <taxon>Ascomycota</taxon>
        <taxon>Pezizomycotina</taxon>
        <taxon>Eurotiomycetes</taxon>
        <taxon>Eurotiomycetidae</taxon>
        <taxon>Onygenales</taxon>
        <taxon>Ajellomycetaceae</taxon>
        <taxon>Histoplasma</taxon>
    </lineage>
</organism>
<protein>
    <submittedName>
        <fullName evidence="1">Uncharacterized protein</fullName>
    </submittedName>
</protein>
<reference evidence="2" key="1">
    <citation type="submission" date="2009-05" db="EMBL/GenBank/DDBJ databases">
        <title>The genome sequence of Ajellomyces capsulatus strain H143.</title>
        <authorList>
            <person name="Champion M."/>
            <person name="Cuomo C.A."/>
            <person name="Ma L.-J."/>
            <person name="Henn M.R."/>
            <person name="Sil A."/>
            <person name="Goldman B."/>
            <person name="Young S.K."/>
            <person name="Kodira C.D."/>
            <person name="Zeng Q."/>
            <person name="Koehrsen M."/>
            <person name="Alvarado L."/>
            <person name="Berlin A.M."/>
            <person name="Borenstein D."/>
            <person name="Chen Z."/>
            <person name="Engels R."/>
            <person name="Freedman E."/>
            <person name="Gellesch M."/>
            <person name="Goldberg J."/>
            <person name="Griggs A."/>
            <person name="Gujja S."/>
            <person name="Heiman D.I."/>
            <person name="Hepburn T.A."/>
            <person name="Howarth C."/>
            <person name="Jen D."/>
            <person name="Larson L."/>
            <person name="Lewis B."/>
            <person name="Mehta T."/>
            <person name="Park D."/>
            <person name="Pearson M."/>
            <person name="Roberts A."/>
            <person name="Saif S."/>
            <person name="Shea T.D."/>
            <person name="Shenoy N."/>
            <person name="Sisk P."/>
            <person name="Stolte C."/>
            <person name="Sykes S."/>
            <person name="Walk T."/>
            <person name="White J."/>
            <person name="Yandava C."/>
            <person name="Klein B."/>
            <person name="McEwen J.G."/>
            <person name="Puccia R."/>
            <person name="Goldman G.H."/>
            <person name="Felipe M.S."/>
            <person name="Nino-Vega G."/>
            <person name="San-Blas G."/>
            <person name="Taylor J.W."/>
            <person name="Mendoza L."/>
            <person name="Galagan J.E."/>
            <person name="Nusbaum C."/>
            <person name="Birren B.W."/>
        </authorList>
    </citation>
    <scope>NUCLEOTIDE SEQUENCE [LARGE SCALE GENOMIC DNA]</scope>
    <source>
        <strain evidence="2">H143</strain>
    </source>
</reference>
<name>C6HPX2_AJECH</name>
<sequence>MTTQSNAYYDGVSRPPQAACDSLNGHLQRAAAVNDGIAFAPVDKRFHVMGEPLPMLDGIDSREGPEEWKMTVCAQRGMTIGYTGMMSSPFQLQMRFAGTLHGTKCFNCIFVHKSHLARTLRVKPRHSQPGKKA</sequence>
<dbReference type="Proteomes" id="UP000002624">
    <property type="component" value="Unassembled WGS sequence"/>
</dbReference>
<evidence type="ECO:0000313" key="2">
    <source>
        <dbReference type="Proteomes" id="UP000002624"/>
    </source>
</evidence>
<gene>
    <name evidence="1" type="ORF">HCDG_08253</name>
</gene>
<dbReference type="EMBL" id="GG692434">
    <property type="protein sequence ID" value="EER37583.1"/>
    <property type="molecule type" value="Genomic_DNA"/>
</dbReference>
<dbReference type="HOGENOM" id="CLU_1906158_0_0_1"/>
<dbReference type="AlphaFoldDB" id="C6HPX2"/>
<dbReference type="VEuPathDB" id="FungiDB:HCDG_08253"/>
<accession>C6HPX2</accession>
<evidence type="ECO:0000313" key="1">
    <source>
        <dbReference type="EMBL" id="EER37583.1"/>
    </source>
</evidence>